<evidence type="ECO:0000256" key="5">
    <source>
        <dbReference type="ARBA" id="ARBA00022840"/>
    </source>
</evidence>
<keyword evidence="8" id="KW-0963">Cytoplasm</keyword>
<dbReference type="PANTHER" id="PTHR21299:SF2">
    <property type="entry name" value="CYTIDYLATE KINASE"/>
    <property type="match status" value="1"/>
</dbReference>
<reference evidence="10 11" key="1">
    <citation type="submission" date="2010-10" db="EMBL/GenBank/DDBJ databases">
        <authorList>
            <person name="Durkin A.S."/>
            <person name="Madupu R."/>
            <person name="Torralba M."/>
            <person name="Gillis M."/>
            <person name="Methe B."/>
            <person name="Sutton G."/>
            <person name="Nelson K.E."/>
        </authorList>
    </citation>
    <scope>NUCLEOTIDE SEQUENCE [LARGE SCALE GENOMIC DNA]</scope>
    <source>
        <strain evidence="10 11">ACS-146-V-Sch2b</strain>
    </source>
</reference>
<keyword evidence="2 8" id="KW-0808">Transferase</keyword>
<accession>E4KXR1</accession>
<keyword evidence="11" id="KW-1185">Reference proteome</keyword>
<feature type="binding site" evidence="8">
    <location>
        <begin position="11"/>
        <end position="19"/>
    </location>
    <ligand>
        <name>ATP</name>
        <dbReference type="ChEBI" id="CHEBI:30616"/>
    </ligand>
</feature>
<dbReference type="GO" id="GO:0036430">
    <property type="term" value="F:CMP kinase activity"/>
    <property type="evidence" value="ECO:0007669"/>
    <property type="project" value="RHEA"/>
</dbReference>
<dbReference type="eggNOG" id="COG0283">
    <property type="taxonomic scope" value="Bacteria"/>
</dbReference>
<dbReference type="EMBL" id="AENP01000008">
    <property type="protein sequence ID" value="EFR33352.1"/>
    <property type="molecule type" value="Genomic_DNA"/>
</dbReference>
<feature type="domain" description="Cytidylate kinase" evidence="9">
    <location>
        <begin position="7"/>
        <end position="209"/>
    </location>
</feature>
<evidence type="ECO:0000313" key="11">
    <source>
        <dbReference type="Proteomes" id="UP000003705"/>
    </source>
</evidence>
<evidence type="ECO:0000259" key="9">
    <source>
        <dbReference type="Pfam" id="PF02224"/>
    </source>
</evidence>
<dbReference type="GO" id="GO:0005829">
    <property type="term" value="C:cytosol"/>
    <property type="evidence" value="ECO:0007669"/>
    <property type="project" value="TreeGrafter"/>
</dbReference>
<keyword evidence="4 8" id="KW-0418">Kinase</keyword>
<organism evidence="10 11">
    <name type="scientific">Peptoniphilus harei ACS-146-V-Sch2b</name>
    <dbReference type="NCBI Taxonomy" id="908338"/>
    <lineage>
        <taxon>Bacteria</taxon>
        <taxon>Bacillati</taxon>
        <taxon>Bacillota</taxon>
        <taxon>Tissierellia</taxon>
        <taxon>Tissierellales</taxon>
        <taxon>Peptoniphilaceae</taxon>
        <taxon>Peptoniphilus</taxon>
    </lineage>
</organism>
<dbReference type="PANTHER" id="PTHR21299">
    <property type="entry name" value="CYTIDYLATE KINASE/PANTOATE-BETA-ALANINE LIGASE"/>
    <property type="match status" value="1"/>
</dbReference>
<keyword evidence="3 8" id="KW-0547">Nucleotide-binding</keyword>
<dbReference type="InterPro" id="IPR027417">
    <property type="entry name" value="P-loop_NTPase"/>
</dbReference>
<comment type="similarity">
    <text evidence="1 8">Belongs to the cytidylate kinase family. Type 1 subfamily.</text>
</comment>
<dbReference type="SUPFAM" id="SSF52540">
    <property type="entry name" value="P-loop containing nucleoside triphosphate hydrolases"/>
    <property type="match status" value="1"/>
</dbReference>
<evidence type="ECO:0000256" key="3">
    <source>
        <dbReference type="ARBA" id="ARBA00022741"/>
    </source>
</evidence>
<comment type="subcellular location">
    <subcellularLocation>
        <location evidence="8">Cytoplasm</location>
    </subcellularLocation>
</comment>
<name>E4KXR1_9FIRM</name>
<dbReference type="Proteomes" id="UP000003705">
    <property type="component" value="Unassembled WGS sequence"/>
</dbReference>
<dbReference type="NCBIfam" id="TIGR00017">
    <property type="entry name" value="cmk"/>
    <property type="match status" value="1"/>
</dbReference>
<dbReference type="GO" id="GO:0036431">
    <property type="term" value="F:dCMP kinase activity"/>
    <property type="evidence" value="ECO:0007669"/>
    <property type="project" value="InterPro"/>
</dbReference>
<keyword evidence="5 8" id="KW-0067">ATP-binding</keyword>
<dbReference type="GO" id="GO:0006220">
    <property type="term" value="P:pyrimidine nucleotide metabolic process"/>
    <property type="evidence" value="ECO:0007669"/>
    <property type="project" value="UniProtKB-UniRule"/>
</dbReference>
<sequence length="210" mass="23986">MEVKMKIAIDGPAGSGKSSLAKEIAKRLGVLYVDTGAMYRAITLKLLKEDESSYEEILKNTKISFDGDKIFLDGRDVSKEIRENEISNKTSEMSKKKIIRDYLVKMQREIASDKDVVMEGRDIGSVVLKDAEYKFFLTADVETRAMRRYKQINDGKVSFEEILDDLKIRDYNDSHRANSPLIQTEDAILIDSTDLNAEETIEKIISYIKR</sequence>
<dbReference type="InterPro" id="IPR003136">
    <property type="entry name" value="Cytidylate_kin"/>
</dbReference>
<evidence type="ECO:0000256" key="1">
    <source>
        <dbReference type="ARBA" id="ARBA00009427"/>
    </source>
</evidence>
<dbReference type="EC" id="2.7.4.25" evidence="8"/>
<evidence type="ECO:0000256" key="7">
    <source>
        <dbReference type="ARBA" id="ARBA00048478"/>
    </source>
</evidence>
<dbReference type="CDD" id="cd02020">
    <property type="entry name" value="CMPK"/>
    <property type="match status" value="1"/>
</dbReference>
<dbReference type="AlphaFoldDB" id="E4KXR1"/>
<dbReference type="Gene3D" id="3.40.50.300">
    <property type="entry name" value="P-loop containing nucleotide triphosphate hydrolases"/>
    <property type="match status" value="1"/>
</dbReference>
<dbReference type="HAMAP" id="MF_00238">
    <property type="entry name" value="Cytidyl_kinase_type1"/>
    <property type="match status" value="1"/>
</dbReference>
<gene>
    <name evidence="8 10" type="primary">cmk</name>
    <name evidence="10" type="ORF">HMPREF9286_1213</name>
</gene>
<comment type="catalytic activity">
    <reaction evidence="6 8">
        <text>dCMP + ATP = dCDP + ADP</text>
        <dbReference type="Rhea" id="RHEA:25094"/>
        <dbReference type="ChEBI" id="CHEBI:30616"/>
        <dbReference type="ChEBI" id="CHEBI:57566"/>
        <dbReference type="ChEBI" id="CHEBI:58593"/>
        <dbReference type="ChEBI" id="CHEBI:456216"/>
        <dbReference type="EC" id="2.7.4.25"/>
    </reaction>
</comment>
<evidence type="ECO:0000313" key="10">
    <source>
        <dbReference type="EMBL" id="EFR33352.1"/>
    </source>
</evidence>
<comment type="catalytic activity">
    <reaction evidence="7 8">
        <text>CMP + ATP = CDP + ADP</text>
        <dbReference type="Rhea" id="RHEA:11600"/>
        <dbReference type="ChEBI" id="CHEBI:30616"/>
        <dbReference type="ChEBI" id="CHEBI:58069"/>
        <dbReference type="ChEBI" id="CHEBI:60377"/>
        <dbReference type="ChEBI" id="CHEBI:456216"/>
        <dbReference type="EC" id="2.7.4.25"/>
    </reaction>
</comment>
<dbReference type="InterPro" id="IPR011994">
    <property type="entry name" value="Cytidylate_kinase_dom"/>
</dbReference>
<evidence type="ECO:0000256" key="8">
    <source>
        <dbReference type="HAMAP-Rule" id="MF_00238"/>
    </source>
</evidence>
<dbReference type="GO" id="GO:0005524">
    <property type="term" value="F:ATP binding"/>
    <property type="evidence" value="ECO:0007669"/>
    <property type="project" value="UniProtKB-UniRule"/>
</dbReference>
<comment type="caution">
    <text evidence="10">The sequence shown here is derived from an EMBL/GenBank/DDBJ whole genome shotgun (WGS) entry which is preliminary data.</text>
</comment>
<protein>
    <recommendedName>
        <fullName evidence="8">Cytidylate kinase</fullName>
        <shortName evidence="8">CK</shortName>
        <ecNumber evidence="8">2.7.4.25</ecNumber>
    </recommendedName>
    <alternativeName>
        <fullName evidence="8">Cytidine monophosphate kinase</fullName>
        <shortName evidence="8">CMP kinase</shortName>
    </alternativeName>
</protein>
<dbReference type="Pfam" id="PF02224">
    <property type="entry name" value="Cytidylate_kin"/>
    <property type="match status" value="1"/>
</dbReference>
<evidence type="ECO:0000256" key="2">
    <source>
        <dbReference type="ARBA" id="ARBA00022679"/>
    </source>
</evidence>
<proteinExistence type="inferred from homology"/>
<evidence type="ECO:0000256" key="4">
    <source>
        <dbReference type="ARBA" id="ARBA00022777"/>
    </source>
</evidence>
<evidence type="ECO:0000256" key="6">
    <source>
        <dbReference type="ARBA" id="ARBA00047615"/>
    </source>
</evidence>
<dbReference type="GO" id="GO:0015949">
    <property type="term" value="P:nucleobase-containing small molecule interconversion"/>
    <property type="evidence" value="ECO:0007669"/>
    <property type="project" value="TreeGrafter"/>
</dbReference>